<sequence length="675" mass="73889">MASTSSTSTSTSAVPPLAPSTSTDVAMSESSRSSSRIASGGGHGANGALGGPSTPSTMSFSEIRVSQLDEFGTPTPKYDFAVIMVAEYDPEGMLIKLYNPASLSQGRVEQEFLVKQSVESARVGRQGIIFHLDVETILLRFQSEEPARKFTQMVNSIRSGTQVSVFKERTEDSSAMQYFQFYGYLSQQQNMMQDYIRTSTYQRAILSNLADFRDKIVLDVGAGSGILSFFAHQAGAKKVYAVEGSSIAKHAEALVKSNRVDQCIQVISGKIEEIELPEKVDMIISEPMGYMLLNERMLETYLHAKKWLKPSGKMFPSLGDLHVAPFQDEALYMEQINKVNFWYQEFFHGVNLSSLRDAALKEYFRQPIVDTFDIRICMAKTQKHTIDFQKAHETDLHRIEIPLEFHLLESGTVHGLAFWFDVAFIGTGSTVWLSTSPTEPLTHWYQVRCLLDTPIFVKQGQIMTGKVLMVANMKQSYDVTIECQVMGTNIKSTNSLDLKNPYFRYTGVQPAPPPGENHTSPSENYWSQVDMQGARQAMNLVNGMIVDGLGHVSLDNNTANVPTNLSASANIHQGSIPATGRKQQASTANSVPNASSNGTTPIPPTSAANSLQFNQLIGGGVSPSLISQGSANMMIGDYMQGQSGTNLMNAMSGSHGSMPQPAHASTSASTANLRH</sequence>
<gene>
    <name evidence="17" type="ORF">TCAL_00312</name>
</gene>
<reference evidence="17 18" key="1">
    <citation type="journal article" date="2018" name="Nat. Ecol. Evol.">
        <title>Genomic signatures of mitonuclear coevolution across populations of Tigriopus californicus.</title>
        <authorList>
            <person name="Barreto F.S."/>
            <person name="Watson E.T."/>
            <person name="Lima T.G."/>
            <person name="Willett C.S."/>
            <person name="Edmands S."/>
            <person name="Li W."/>
            <person name="Burton R.S."/>
        </authorList>
    </citation>
    <scope>NUCLEOTIDE SEQUENCE [LARGE SCALE GENOMIC DNA]</scope>
    <source>
        <strain evidence="17 18">San Diego</strain>
    </source>
</reference>
<dbReference type="Proteomes" id="UP000318571">
    <property type="component" value="Chromosome 10"/>
</dbReference>
<evidence type="ECO:0000313" key="17">
    <source>
        <dbReference type="EMBL" id="TRY63962.1"/>
    </source>
</evidence>
<evidence type="ECO:0000259" key="16">
    <source>
        <dbReference type="Pfam" id="PF22528"/>
    </source>
</evidence>
<feature type="region of interest" description="Disordered" evidence="15">
    <location>
        <begin position="646"/>
        <end position="675"/>
    </location>
</feature>
<keyword evidence="4" id="KW-0488">Methylation</keyword>
<dbReference type="GO" id="GO:0005634">
    <property type="term" value="C:nucleus"/>
    <property type="evidence" value="ECO:0007669"/>
    <property type="project" value="UniProtKB-SubCell"/>
</dbReference>
<comment type="catalytic activity">
    <reaction evidence="13">
        <text>L-arginyl-[protein] + 2 S-adenosyl-L-methionine = N(omega),N(omega)-dimethyl-L-arginyl-[protein] + 2 S-adenosyl-L-homocysteine + 2 H(+)</text>
        <dbReference type="Rhea" id="RHEA:48096"/>
        <dbReference type="Rhea" id="RHEA-COMP:10532"/>
        <dbReference type="Rhea" id="RHEA-COMP:11991"/>
        <dbReference type="ChEBI" id="CHEBI:15378"/>
        <dbReference type="ChEBI" id="CHEBI:29965"/>
        <dbReference type="ChEBI" id="CHEBI:57856"/>
        <dbReference type="ChEBI" id="CHEBI:59789"/>
        <dbReference type="ChEBI" id="CHEBI:61897"/>
        <dbReference type="EC" id="2.1.1.319"/>
    </reaction>
</comment>
<keyword evidence="11" id="KW-0804">Transcription</keyword>
<feature type="region of interest" description="Disordered" evidence="15">
    <location>
        <begin position="575"/>
        <end position="607"/>
    </location>
</feature>
<keyword evidence="5" id="KW-0963">Cytoplasm</keyword>
<dbReference type="PANTHER" id="PTHR11006">
    <property type="entry name" value="PROTEIN ARGININE N-METHYLTRANSFERASE"/>
    <property type="match status" value="1"/>
</dbReference>
<evidence type="ECO:0000256" key="2">
    <source>
        <dbReference type="ARBA" id="ARBA00004496"/>
    </source>
</evidence>
<keyword evidence="9" id="KW-0156">Chromatin regulator</keyword>
<evidence type="ECO:0000256" key="14">
    <source>
        <dbReference type="PROSITE-ProRule" id="PRU01015"/>
    </source>
</evidence>
<keyword evidence="18" id="KW-1185">Reference proteome</keyword>
<evidence type="ECO:0000256" key="1">
    <source>
        <dbReference type="ARBA" id="ARBA00004123"/>
    </source>
</evidence>
<evidence type="ECO:0000256" key="12">
    <source>
        <dbReference type="ARBA" id="ARBA00023242"/>
    </source>
</evidence>
<name>A0A553NEU1_TIGCA</name>
<evidence type="ECO:0000313" key="18">
    <source>
        <dbReference type="Proteomes" id="UP000318571"/>
    </source>
</evidence>
<proteinExistence type="predicted"/>
<dbReference type="AlphaFoldDB" id="A0A553NEU1"/>
<feature type="region of interest" description="Disordered" evidence="15">
    <location>
        <begin position="1"/>
        <end position="58"/>
    </location>
</feature>
<evidence type="ECO:0000256" key="9">
    <source>
        <dbReference type="ARBA" id="ARBA00022853"/>
    </source>
</evidence>
<evidence type="ECO:0000256" key="6">
    <source>
        <dbReference type="ARBA" id="ARBA00022603"/>
    </source>
</evidence>
<protein>
    <recommendedName>
        <fullName evidence="3">type I protein arginine methyltransferase</fullName>
        <ecNumber evidence="3">2.1.1.319</ecNumber>
    </recommendedName>
</protein>
<dbReference type="SUPFAM" id="SSF53335">
    <property type="entry name" value="S-adenosyl-L-methionine-dependent methyltransferases"/>
    <property type="match status" value="1"/>
</dbReference>
<dbReference type="Gene3D" id="2.70.160.11">
    <property type="entry name" value="Hnrnp arginine n-methyltransferase1"/>
    <property type="match status" value="1"/>
</dbReference>
<dbReference type="Gene3D" id="2.30.29.30">
    <property type="entry name" value="Pleckstrin-homology domain (PH domain)/Phosphotyrosine-binding domain (PTB)"/>
    <property type="match status" value="1"/>
</dbReference>
<dbReference type="InterPro" id="IPR055135">
    <property type="entry name" value="PRMT_dom"/>
</dbReference>
<feature type="domain" description="Protein arginine N-methyltransferase" evidence="16">
    <location>
        <begin position="320"/>
        <end position="484"/>
    </location>
</feature>
<evidence type="ECO:0000256" key="15">
    <source>
        <dbReference type="SAM" id="MobiDB-lite"/>
    </source>
</evidence>
<evidence type="ECO:0000256" key="5">
    <source>
        <dbReference type="ARBA" id="ARBA00022490"/>
    </source>
</evidence>
<dbReference type="GO" id="GO:0032259">
    <property type="term" value="P:methylation"/>
    <property type="evidence" value="ECO:0007669"/>
    <property type="project" value="UniProtKB-KW"/>
</dbReference>
<comment type="subcellular location">
    <subcellularLocation>
        <location evidence="2">Cytoplasm</location>
    </subcellularLocation>
    <subcellularLocation>
        <location evidence="1">Nucleus</location>
    </subcellularLocation>
</comment>
<dbReference type="OMA" id="YDPQGMT"/>
<feature type="compositionally biased region" description="Gly residues" evidence="15">
    <location>
        <begin position="39"/>
        <end position="50"/>
    </location>
</feature>
<dbReference type="InterPro" id="IPR029063">
    <property type="entry name" value="SAM-dependent_MTases_sf"/>
</dbReference>
<dbReference type="Pfam" id="PF22528">
    <property type="entry name" value="PRMT_C"/>
    <property type="match status" value="1"/>
</dbReference>
<accession>A0A553NEU1</accession>
<dbReference type="Gene3D" id="3.40.50.150">
    <property type="entry name" value="Vaccinia Virus protein VP39"/>
    <property type="match status" value="1"/>
</dbReference>
<evidence type="ECO:0000256" key="13">
    <source>
        <dbReference type="ARBA" id="ARBA00049086"/>
    </source>
</evidence>
<evidence type="ECO:0000256" key="10">
    <source>
        <dbReference type="ARBA" id="ARBA00023015"/>
    </source>
</evidence>
<evidence type="ECO:0000256" key="3">
    <source>
        <dbReference type="ARBA" id="ARBA00011925"/>
    </source>
</evidence>
<dbReference type="CDD" id="cd02440">
    <property type="entry name" value="AdoMet_MTases"/>
    <property type="match status" value="1"/>
</dbReference>
<dbReference type="PROSITE" id="PS51678">
    <property type="entry name" value="SAM_MT_PRMT"/>
    <property type="match status" value="1"/>
</dbReference>
<dbReference type="InterPro" id="IPR025799">
    <property type="entry name" value="Arg_MeTrfase"/>
</dbReference>
<dbReference type="EC" id="2.1.1.319" evidence="3"/>
<keyword evidence="8 14" id="KW-0949">S-adenosyl-L-methionine</keyword>
<dbReference type="STRING" id="6832.A0A553NEU1"/>
<evidence type="ECO:0000256" key="8">
    <source>
        <dbReference type="ARBA" id="ARBA00022691"/>
    </source>
</evidence>
<keyword evidence="7 14" id="KW-0808">Transferase</keyword>
<dbReference type="GO" id="GO:0035241">
    <property type="term" value="F:protein-arginine omega-N monomethyltransferase activity"/>
    <property type="evidence" value="ECO:0007669"/>
    <property type="project" value="UniProtKB-ARBA"/>
</dbReference>
<evidence type="ECO:0000256" key="4">
    <source>
        <dbReference type="ARBA" id="ARBA00022481"/>
    </source>
</evidence>
<keyword evidence="6 14" id="KW-0489">Methyltransferase</keyword>
<organism evidence="17 18">
    <name type="scientific">Tigriopus californicus</name>
    <name type="common">Marine copepod</name>
    <dbReference type="NCBI Taxonomy" id="6832"/>
    <lineage>
        <taxon>Eukaryota</taxon>
        <taxon>Metazoa</taxon>
        <taxon>Ecdysozoa</taxon>
        <taxon>Arthropoda</taxon>
        <taxon>Crustacea</taxon>
        <taxon>Multicrustacea</taxon>
        <taxon>Hexanauplia</taxon>
        <taxon>Copepoda</taxon>
        <taxon>Harpacticoida</taxon>
        <taxon>Harpacticidae</taxon>
        <taxon>Tigriopus</taxon>
    </lineage>
</organism>
<dbReference type="OrthoDB" id="7848332at2759"/>
<dbReference type="GO" id="GO:0005737">
    <property type="term" value="C:cytoplasm"/>
    <property type="evidence" value="ECO:0007669"/>
    <property type="project" value="UniProtKB-SubCell"/>
</dbReference>
<dbReference type="FunFam" id="3.40.50.150:FF:000031">
    <property type="entry name" value="Putative Histone-arginine methyltransferase CARM1"/>
    <property type="match status" value="1"/>
</dbReference>
<evidence type="ECO:0000256" key="11">
    <source>
        <dbReference type="ARBA" id="ARBA00023163"/>
    </source>
</evidence>
<dbReference type="GO" id="GO:0070611">
    <property type="term" value="F:histone H3R2 methyltransferase activity"/>
    <property type="evidence" value="ECO:0007669"/>
    <property type="project" value="TreeGrafter"/>
</dbReference>
<dbReference type="FunFam" id="2.70.160.11:FF:000002">
    <property type="entry name" value="Probable histone-arginine methyltransferase CARM1"/>
    <property type="match status" value="1"/>
</dbReference>
<dbReference type="Pfam" id="PF06325">
    <property type="entry name" value="PrmA"/>
    <property type="match status" value="1"/>
</dbReference>
<dbReference type="GO" id="GO:0035242">
    <property type="term" value="F:protein-arginine omega-N asymmetric methyltransferase activity"/>
    <property type="evidence" value="ECO:0007669"/>
    <property type="project" value="UniProtKB-EC"/>
</dbReference>
<dbReference type="PANTHER" id="PTHR11006:SF10">
    <property type="entry name" value="HISTONE-ARGININE METHYLTRANSFERASE CARMER-RELATED"/>
    <property type="match status" value="1"/>
</dbReference>
<dbReference type="EMBL" id="VCGU01000458">
    <property type="protein sequence ID" value="TRY63962.1"/>
    <property type="molecule type" value="Genomic_DNA"/>
</dbReference>
<comment type="caution">
    <text evidence="17">The sequence shown here is derived from an EMBL/GenBank/DDBJ whole genome shotgun (WGS) entry which is preliminary data.</text>
</comment>
<keyword evidence="12" id="KW-0539">Nucleus</keyword>
<feature type="compositionally biased region" description="Low complexity" evidence="15">
    <location>
        <begin position="1"/>
        <end position="38"/>
    </location>
</feature>
<keyword evidence="10" id="KW-0805">Transcription regulation</keyword>
<feature type="compositionally biased region" description="Polar residues" evidence="15">
    <location>
        <begin position="581"/>
        <end position="607"/>
    </location>
</feature>
<evidence type="ECO:0000256" key="7">
    <source>
        <dbReference type="ARBA" id="ARBA00022679"/>
    </source>
</evidence>
<dbReference type="InterPro" id="IPR011993">
    <property type="entry name" value="PH-like_dom_sf"/>
</dbReference>